<evidence type="ECO:0000259" key="8">
    <source>
        <dbReference type="Pfam" id="PF06955"/>
    </source>
</evidence>
<dbReference type="InterPro" id="IPR044791">
    <property type="entry name" value="Beta-glucanase/XTH"/>
</dbReference>
<feature type="compositionally biased region" description="Pro residues" evidence="6">
    <location>
        <begin position="39"/>
        <end position="48"/>
    </location>
</feature>
<dbReference type="EC" id="2.4.1.207" evidence="1"/>
<dbReference type="EMBL" id="LR743603">
    <property type="protein sequence ID" value="CAA2633048.1"/>
    <property type="molecule type" value="Genomic_DNA"/>
</dbReference>
<keyword evidence="4" id="KW-0326">Glycosidase</keyword>
<dbReference type="Pfam" id="PF06955">
    <property type="entry name" value="XET_C"/>
    <property type="match status" value="1"/>
</dbReference>
<dbReference type="AlphaFoldDB" id="A0A7I8JPX6"/>
<proteinExistence type="predicted"/>
<dbReference type="GO" id="GO:0016762">
    <property type="term" value="F:xyloglucan:xyloglucosyl transferase activity"/>
    <property type="evidence" value="ECO:0007669"/>
    <property type="project" value="UniProtKB-EC"/>
</dbReference>
<keyword evidence="2" id="KW-0808">Transferase</keyword>
<dbReference type="Proteomes" id="UP001189122">
    <property type="component" value="Unassembled WGS sequence"/>
</dbReference>
<organism evidence="9">
    <name type="scientific">Spirodela intermedia</name>
    <name type="common">Intermediate duckweed</name>
    <dbReference type="NCBI Taxonomy" id="51605"/>
    <lineage>
        <taxon>Eukaryota</taxon>
        <taxon>Viridiplantae</taxon>
        <taxon>Streptophyta</taxon>
        <taxon>Embryophyta</taxon>
        <taxon>Tracheophyta</taxon>
        <taxon>Spermatophyta</taxon>
        <taxon>Magnoliopsida</taxon>
        <taxon>Liliopsida</taxon>
        <taxon>Araceae</taxon>
        <taxon>Lemnoideae</taxon>
        <taxon>Spirodela</taxon>
    </lineage>
</organism>
<evidence type="ECO:0000256" key="2">
    <source>
        <dbReference type="ARBA" id="ARBA00022679"/>
    </source>
</evidence>
<feature type="domain" description="GH16" evidence="7">
    <location>
        <begin position="1"/>
        <end position="26"/>
    </location>
</feature>
<dbReference type="Gene3D" id="2.60.120.200">
    <property type="match status" value="1"/>
</dbReference>
<evidence type="ECO:0000256" key="5">
    <source>
        <dbReference type="ARBA" id="ARBA00034022"/>
    </source>
</evidence>
<evidence type="ECO:0000256" key="4">
    <source>
        <dbReference type="ARBA" id="ARBA00023295"/>
    </source>
</evidence>
<dbReference type="GO" id="GO:0044042">
    <property type="term" value="P:glucan metabolic process"/>
    <property type="evidence" value="ECO:0007669"/>
    <property type="project" value="InterPro"/>
</dbReference>
<dbReference type="Pfam" id="PF00722">
    <property type="entry name" value="Glyco_hydro_16"/>
    <property type="match status" value="1"/>
</dbReference>
<protein>
    <recommendedName>
        <fullName evidence="1">xyloglucan:xyloglucosyl transferase</fullName>
        <ecNumber evidence="1">2.4.1.207</ecNumber>
    </recommendedName>
</protein>
<dbReference type="InterPro" id="IPR013320">
    <property type="entry name" value="ConA-like_dom_sf"/>
</dbReference>
<gene>
    <name evidence="9" type="ORF">SI7747_16018591</name>
</gene>
<dbReference type="GO" id="GO:0048046">
    <property type="term" value="C:apoplast"/>
    <property type="evidence" value="ECO:0007669"/>
    <property type="project" value="InterPro"/>
</dbReference>
<dbReference type="EMBL" id="CACRZD030000016">
    <property type="protein sequence ID" value="CAA6672180.1"/>
    <property type="molecule type" value="Genomic_DNA"/>
</dbReference>
<evidence type="ECO:0000259" key="7">
    <source>
        <dbReference type="Pfam" id="PF00722"/>
    </source>
</evidence>
<dbReference type="GO" id="GO:0004553">
    <property type="term" value="F:hydrolase activity, hydrolyzing O-glycosyl compounds"/>
    <property type="evidence" value="ECO:0007669"/>
    <property type="project" value="InterPro"/>
</dbReference>
<evidence type="ECO:0000256" key="1">
    <source>
        <dbReference type="ARBA" id="ARBA00012152"/>
    </source>
</evidence>
<feature type="domain" description="Xyloglucan endo-transglycosylase C-terminal" evidence="8">
    <location>
        <begin position="56"/>
        <end position="97"/>
    </location>
</feature>
<name>A0A7I8JPX6_SPIIN</name>
<dbReference type="InterPro" id="IPR010713">
    <property type="entry name" value="XET_C"/>
</dbReference>
<sequence>MRLYSSLWNADDWATRGGLVKTDWSKAPFVSTYRNFRPTPAPPPPAAGGPPARREGAWWDHSLDGVAAARMRTVQQKYRIYDYCSDRRRFAQPPPECFASR</sequence>
<evidence type="ECO:0000256" key="3">
    <source>
        <dbReference type="ARBA" id="ARBA00022801"/>
    </source>
</evidence>
<dbReference type="SUPFAM" id="SSF49899">
    <property type="entry name" value="Concanavalin A-like lectins/glucanases"/>
    <property type="match status" value="1"/>
</dbReference>
<comment type="catalytic activity">
    <reaction evidence="5">
        <text>breaks a beta-(1-&gt;4) bond in the backbone of a xyloglucan and transfers the xyloglucanyl segment on to O-4 of the non-reducing terminal glucose residue of an acceptor, which can be a xyloglucan or an oligosaccharide of xyloglucan.</text>
        <dbReference type="EC" id="2.4.1.207"/>
    </reaction>
</comment>
<evidence type="ECO:0000313" key="10">
    <source>
        <dbReference type="Proteomes" id="UP001189122"/>
    </source>
</evidence>
<keyword evidence="10" id="KW-1185">Reference proteome</keyword>
<dbReference type="PANTHER" id="PTHR31062">
    <property type="entry name" value="XYLOGLUCAN ENDOTRANSGLUCOSYLASE/HYDROLASE PROTEIN 8-RELATED"/>
    <property type="match status" value="1"/>
</dbReference>
<feature type="region of interest" description="Disordered" evidence="6">
    <location>
        <begin position="35"/>
        <end position="54"/>
    </location>
</feature>
<accession>A0A7I8JPX6</accession>
<reference evidence="9 10" key="1">
    <citation type="submission" date="2019-12" db="EMBL/GenBank/DDBJ databases">
        <authorList>
            <person name="Scholz U."/>
            <person name="Mascher M."/>
            <person name="Fiebig A."/>
        </authorList>
    </citation>
    <scope>NUCLEOTIDE SEQUENCE</scope>
</reference>
<keyword evidence="3" id="KW-0378">Hydrolase</keyword>
<dbReference type="InterPro" id="IPR000757">
    <property type="entry name" value="Beta-glucanase-like"/>
</dbReference>
<evidence type="ECO:0000256" key="6">
    <source>
        <dbReference type="SAM" id="MobiDB-lite"/>
    </source>
</evidence>
<evidence type="ECO:0000313" key="9">
    <source>
        <dbReference type="EMBL" id="CAA2633048.1"/>
    </source>
</evidence>